<dbReference type="InterPro" id="IPR033948">
    <property type="entry name" value="ETF_beta_N"/>
</dbReference>
<evidence type="ECO:0000256" key="2">
    <source>
        <dbReference type="ARBA" id="ARBA00011355"/>
    </source>
</evidence>
<evidence type="ECO:0000259" key="6">
    <source>
        <dbReference type="SMART" id="SM00893"/>
    </source>
</evidence>
<evidence type="ECO:0000313" key="8">
    <source>
        <dbReference type="Proteomes" id="UP000323257"/>
    </source>
</evidence>
<dbReference type="PANTHER" id="PTHR21294:SF8">
    <property type="entry name" value="ELECTRON TRANSFER FLAVOPROTEIN SUBUNIT BETA"/>
    <property type="match status" value="1"/>
</dbReference>
<keyword evidence="4" id="KW-0813">Transport</keyword>
<reference evidence="7 8" key="1">
    <citation type="submission" date="2019-07" db="EMBL/GenBank/DDBJ databases">
        <title>Genomic Encyclopedia of Type Strains, Phase III (KMG-III): the genomes of soil and plant-associated and newly described type strains.</title>
        <authorList>
            <person name="Whitman W."/>
        </authorList>
    </citation>
    <scope>NUCLEOTIDE SEQUENCE [LARGE SCALE GENOMIC DNA]</scope>
    <source>
        <strain evidence="7 8">BL24</strain>
    </source>
</reference>
<dbReference type="GO" id="GO:0009055">
    <property type="term" value="F:electron transfer activity"/>
    <property type="evidence" value="ECO:0007669"/>
    <property type="project" value="InterPro"/>
</dbReference>
<evidence type="ECO:0000256" key="3">
    <source>
        <dbReference type="ARBA" id="ARBA00016797"/>
    </source>
</evidence>
<feature type="domain" description="Electron transfer flavoprotein alpha/beta-subunit N-terminal" evidence="6">
    <location>
        <begin position="21"/>
        <end position="210"/>
    </location>
</feature>
<dbReference type="PANTHER" id="PTHR21294">
    <property type="entry name" value="ELECTRON TRANSFER FLAVOPROTEIN BETA-SUBUNIT"/>
    <property type="match status" value="1"/>
</dbReference>
<dbReference type="EMBL" id="VNHS01000012">
    <property type="protein sequence ID" value="TYP70181.1"/>
    <property type="molecule type" value="Genomic_DNA"/>
</dbReference>
<name>A0A5S5BSM1_9BACL</name>
<dbReference type="RefSeq" id="WP_148932536.1">
    <property type="nucleotide sequence ID" value="NZ_VNHS01000012.1"/>
</dbReference>
<evidence type="ECO:0000256" key="4">
    <source>
        <dbReference type="ARBA" id="ARBA00022448"/>
    </source>
</evidence>
<evidence type="ECO:0000313" key="7">
    <source>
        <dbReference type="EMBL" id="TYP70181.1"/>
    </source>
</evidence>
<dbReference type="OrthoDB" id="9804960at2"/>
<dbReference type="Pfam" id="PF01012">
    <property type="entry name" value="ETF"/>
    <property type="match status" value="1"/>
</dbReference>
<dbReference type="SUPFAM" id="SSF52402">
    <property type="entry name" value="Adenine nucleotide alpha hydrolases-like"/>
    <property type="match status" value="1"/>
</dbReference>
<dbReference type="InterPro" id="IPR014730">
    <property type="entry name" value="ETF_a/b_N"/>
</dbReference>
<keyword evidence="8" id="KW-1185">Reference proteome</keyword>
<dbReference type="InterPro" id="IPR014729">
    <property type="entry name" value="Rossmann-like_a/b/a_fold"/>
</dbReference>
<dbReference type="Gene3D" id="3.40.50.620">
    <property type="entry name" value="HUPs"/>
    <property type="match status" value="1"/>
</dbReference>
<organism evidence="7 8">
    <name type="scientific">Paenibacillus methanolicus</name>
    <dbReference type="NCBI Taxonomy" id="582686"/>
    <lineage>
        <taxon>Bacteria</taxon>
        <taxon>Bacillati</taxon>
        <taxon>Bacillota</taxon>
        <taxon>Bacilli</taxon>
        <taxon>Bacillales</taxon>
        <taxon>Paenibacillaceae</taxon>
        <taxon>Paenibacillus</taxon>
    </lineage>
</organism>
<comment type="similarity">
    <text evidence="1">Belongs to the ETF beta-subunit/FixA family.</text>
</comment>
<protein>
    <recommendedName>
        <fullName evidence="3">Electron transfer flavoprotein subunit beta</fullName>
    </recommendedName>
</protein>
<dbReference type="GO" id="GO:0005829">
    <property type="term" value="C:cytosol"/>
    <property type="evidence" value="ECO:0007669"/>
    <property type="project" value="TreeGrafter"/>
</dbReference>
<gene>
    <name evidence="7" type="ORF">BCM02_112161</name>
</gene>
<dbReference type="AlphaFoldDB" id="A0A5S5BSM1"/>
<dbReference type="Proteomes" id="UP000323257">
    <property type="component" value="Unassembled WGS sequence"/>
</dbReference>
<comment type="subunit">
    <text evidence="2">Heterodimer of an alpha and a beta subunit.</text>
</comment>
<evidence type="ECO:0000256" key="5">
    <source>
        <dbReference type="ARBA" id="ARBA00022982"/>
    </source>
</evidence>
<dbReference type="PIRSF" id="PIRSF000090">
    <property type="entry name" value="Beta-ETF"/>
    <property type="match status" value="1"/>
</dbReference>
<accession>A0A5S5BSM1</accession>
<dbReference type="CDD" id="cd01714">
    <property type="entry name" value="ETF_beta"/>
    <property type="match status" value="1"/>
</dbReference>
<evidence type="ECO:0000256" key="1">
    <source>
        <dbReference type="ARBA" id="ARBA00007557"/>
    </source>
</evidence>
<dbReference type="SMART" id="SM00893">
    <property type="entry name" value="ETF"/>
    <property type="match status" value="1"/>
</dbReference>
<proteinExistence type="inferred from homology"/>
<dbReference type="InterPro" id="IPR012255">
    <property type="entry name" value="ETF_b"/>
</dbReference>
<sequence>MNVVVLLKQTFDTEEKIVVSNGAVSEDGVKFVINPYDEYAVEEAIRLKEESGANSVTVLSVGPARTAEALRTALAMGADEAVLIEDDRIPQDEYAVSVVLAAYLKQQSADVILGGNFSVDTGGSQVAVRLAETLGIPHVSSITKLTVSGGSASAERDAEGDLERVDVQLPAVFTAQQGLNEPRYPSLPGIMKAKKKPFKQLTLDDVGVSAGDLEAKTARQSLSLPPSRQAGQILSGDLASQAAKLVELLRTQSKAI</sequence>
<keyword evidence="5" id="KW-0249">Electron transport</keyword>
<comment type="caution">
    <text evidence="7">The sequence shown here is derived from an EMBL/GenBank/DDBJ whole genome shotgun (WGS) entry which is preliminary data.</text>
</comment>